<evidence type="ECO:0000256" key="1">
    <source>
        <dbReference type="ARBA" id="ARBA00004370"/>
    </source>
</evidence>
<feature type="transmembrane region" description="Helical" evidence="5">
    <location>
        <begin position="665"/>
        <end position="685"/>
    </location>
</feature>
<evidence type="ECO:0000256" key="4">
    <source>
        <dbReference type="ARBA" id="ARBA00023136"/>
    </source>
</evidence>
<dbReference type="EMBL" id="MPUH01000236">
    <property type="protein sequence ID" value="OMJ85475.1"/>
    <property type="molecule type" value="Genomic_DNA"/>
</dbReference>
<dbReference type="InterPro" id="IPR028082">
    <property type="entry name" value="Peripla_BP_I"/>
</dbReference>
<dbReference type="AlphaFoldDB" id="A0A1R2C934"/>
<feature type="domain" description="Receptor ligand binding region" evidence="6">
    <location>
        <begin position="268"/>
        <end position="588"/>
    </location>
</feature>
<keyword evidence="4 5" id="KW-0472">Membrane</keyword>
<evidence type="ECO:0000256" key="5">
    <source>
        <dbReference type="SAM" id="Phobius"/>
    </source>
</evidence>
<dbReference type="Proteomes" id="UP000187209">
    <property type="component" value="Unassembled WGS sequence"/>
</dbReference>
<dbReference type="InterPro" id="IPR001828">
    <property type="entry name" value="ANF_lig-bd_rcpt"/>
</dbReference>
<evidence type="ECO:0000259" key="6">
    <source>
        <dbReference type="Pfam" id="PF01094"/>
    </source>
</evidence>
<dbReference type="Gene3D" id="3.40.50.2300">
    <property type="match status" value="3"/>
</dbReference>
<dbReference type="GO" id="GO:0016020">
    <property type="term" value="C:membrane"/>
    <property type="evidence" value="ECO:0007669"/>
    <property type="project" value="UniProtKB-SubCell"/>
</dbReference>
<keyword evidence="2 5" id="KW-0812">Transmembrane</keyword>
<dbReference type="Pfam" id="PF01094">
    <property type="entry name" value="ANF_receptor"/>
    <property type="match status" value="1"/>
</dbReference>
<protein>
    <recommendedName>
        <fullName evidence="6">Receptor ligand binding region domain-containing protein</fullName>
    </recommendedName>
</protein>
<proteinExistence type="predicted"/>
<evidence type="ECO:0000256" key="2">
    <source>
        <dbReference type="ARBA" id="ARBA00022692"/>
    </source>
</evidence>
<evidence type="ECO:0000256" key="3">
    <source>
        <dbReference type="ARBA" id="ARBA00022989"/>
    </source>
</evidence>
<evidence type="ECO:0000313" key="7">
    <source>
        <dbReference type="EMBL" id="OMJ85475.1"/>
    </source>
</evidence>
<evidence type="ECO:0000313" key="8">
    <source>
        <dbReference type="Proteomes" id="UP000187209"/>
    </source>
</evidence>
<keyword evidence="8" id="KW-1185">Reference proteome</keyword>
<reference evidence="7 8" key="1">
    <citation type="submission" date="2016-11" db="EMBL/GenBank/DDBJ databases">
        <title>The macronuclear genome of Stentor coeruleus: a giant cell with tiny introns.</title>
        <authorList>
            <person name="Slabodnick M."/>
            <person name="Ruby J.G."/>
            <person name="Reiff S.B."/>
            <person name="Swart E.C."/>
            <person name="Gosai S."/>
            <person name="Prabakaran S."/>
            <person name="Witkowska E."/>
            <person name="Larue G.E."/>
            <person name="Fisher S."/>
            <person name="Freeman R.M."/>
            <person name="Gunawardena J."/>
            <person name="Chu W."/>
            <person name="Stover N.A."/>
            <person name="Gregory B.D."/>
            <person name="Nowacki M."/>
            <person name="Derisi J."/>
            <person name="Roy S.W."/>
            <person name="Marshall W.F."/>
            <person name="Sood P."/>
        </authorList>
    </citation>
    <scope>NUCLEOTIDE SEQUENCE [LARGE SCALE GENOMIC DNA]</scope>
    <source>
        <strain evidence="7">WM001</strain>
    </source>
</reference>
<keyword evidence="3 5" id="KW-1133">Transmembrane helix</keyword>
<gene>
    <name evidence="7" type="ORF">SteCoe_13237</name>
</gene>
<comment type="subcellular location">
    <subcellularLocation>
        <location evidence="1">Membrane</location>
    </subcellularLocation>
</comment>
<name>A0A1R2C934_9CILI</name>
<sequence length="742" mass="83655">MASDYQIPYLCWWNCPSSQNDFLFRIYANCDEISQKINSVVEFLNWTNSAVFYDDSVCSNNILQNLKYKEKLYAPSGMITHTNSIISRFVKTSGIKTWILIVEAESSAEIQSELIVNNMMREGVGILASPYSGPGLDYDGVLKLAYKGQEYANSTNQLVFYVLKSLLDNIDEIMKENKVDDIYSALVSIFNMHVPTENLALFNIQNSEIIQIEETMINSSVIYDIDTIQWVGGSKNPPSNSKTKINFSLSAGITNSSNTAQTGNQNMMNGVYIAVEDINNDTNRLPGFEFRSIDIPCYTSSTKINISCYDTYSDQIGLFHMSPHSEAYSILLYNYITNFDLNLFGTSDGLIMGNKNNYPSYISTGIPYKYEVNALLQVIKLMGFNSIAVIRSNSSSSIEWSDWAIEDAKNYKISVLNNVSNNILNISASGSIINGDNIIENVVNSLSRIIIAAVSEITLLEIFSKFIDLGLEAGDIYVTTKSLKLETVTNISNPNFNKTKDMILGTFIVGSAFFQGEVGKKTEEIFKSRFNSYSRRTCDYYDDFMLGANAIEILINSGKDYEKSTNIMREARKAKFQGCNGIIKVIDYTNLRESEMYTMSQITYKDGNYVMHQVAHYYPTGTTVFQIAEELYWTQFGLPSSIRINDWPCPFKPSLLKVFDEGRTVVWVICSIISLFTVANTIFIWKKFWAKDIKMLTEKQEISFQDTVILITVLVELFQIASMGPDIDNLSGFMKSITSSVS</sequence>
<dbReference type="SUPFAM" id="SSF53822">
    <property type="entry name" value="Periplasmic binding protein-like I"/>
    <property type="match status" value="2"/>
</dbReference>
<organism evidence="7 8">
    <name type="scientific">Stentor coeruleus</name>
    <dbReference type="NCBI Taxonomy" id="5963"/>
    <lineage>
        <taxon>Eukaryota</taxon>
        <taxon>Sar</taxon>
        <taxon>Alveolata</taxon>
        <taxon>Ciliophora</taxon>
        <taxon>Postciliodesmatophora</taxon>
        <taxon>Heterotrichea</taxon>
        <taxon>Heterotrichida</taxon>
        <taxon>Stentoridae</taxon>
        <taxon>Stentor</taxon>
    </lineage>
</organism>
<comment type="caution">
    <text evidence="7">The sequence shown here is derived from an EMBL/GenBank/DDBJ whole genome shotgun (WGS) entry which is preliminary data.</text>
</comment>
<accession>A0A1R2C934</accession>